<dbReference type="Proteomes" id="UP000095283">
    <property type="component" value="Unplaced"/>
</dbReference>
<keyword evidence="1" id="KW-0472">Membrane</keyword>
<organism evidence="2 3">
    <name type="scientific">Heterorhabditis bacteriophora</name>
    <name type="common">Entomopathogenic nematode worm</name>
    <dbReference type="NCBI Taxonomy" id="37862"/>
    <lineage>
        <taxon>Eukaryota</taxon>
        <taxon>Metazoa</taxon>
        <taxon>Ecdysozoa</taxon>
        <taxon>Nematoda</taxon>
        <taxon>Chromadorea</taxon>
        <taxon>Rhabditida</taxon>
        <taxon>Rhabditina</taxon>
        <taxon>Rhabditomorpha</taxon>
        <taxon>Strongyloidea</taxon>
        <taxon>Heterorhabditidae</taxon>
        <taxon>Heterorhabditis</taxon>
    </lineage>
</organism>
<keyword evidence="1" id="KW-0812">Transmembrane</keyword>
<protein>
    <submittedName>
        <fullName evidence="3">Transmembrane protein</fullName>
    </submittedName>
</protein>
<keyword evidence="1" id="KW-1133">Transmembrane helix</keyword>
<dbReference type="AlphaFoldDB" id="A0A1I7W6I4"/>
<name>A0A1I7W6I4_HETBA</name>
<keyword evidence="2" id="KW-1185">Reference proteome</keyword>
<sequence length="82" mass="9582">MLTFQGARTTIYKMTQDGQEERMVIFPTPFLRTFTPILVLNLTGVLGVTFLDKTKMRTTIEQYYQPFKLVCIVVPYFSIRSH</sequence>
<proteinExistence type="predicted"/>
<feature type="transmembrane region" description="Helical" evidence="1">
    <location>
        <begin position="30"/>
        <end position="51"/>
    </location>
</feature>
<accession>A0A1I7W6I4</accession>
<evidence type="ECO:0000256" key="1">
    <source>
        <dbReference type="SAM" id="Phobius"/>
    </source>
</evidence>
<dbReference type="WBParaSite" id="Hba_00244">
    <property type="protein sequence ID" value="Hba_00244"/>
    <property type="gene ID" value="Hba_00244"/>
</dbReference>
<evidence type="ECO:0000313" key="2">
    <source>
        <dbReference type="Proteomes" id="UP000095283"/>
    </source>
</evidence>
<reference evidence="3" key="1">
    <citation type="submission" date="2016-11" db="UniProtKB">
        <authorList>
            <consortium name="WormBaseParasite"/>
        </authorList>
    </citation>
    <scope>IDENTIFICATION</scope>
</reference>
<evidence type="ECO:0000313" key="3">
    <source>
        <dbReference type="WBParaSite" id="Hba_00244"/>
    </source>
</evidence>